<dbReference type="Proteomes" id="UP000308267">
    <property type="component" value="Unassembled WGS sequence"/>
</dbReference>
<evidence type="ECO:0000313" key="2">
    <source>
        <dbReference type="Proteomes" id="UP000308267"/>
    </source>
</evidence>
<reference evidence="1 2" key="1">
    <citation type="journal article" date="2019" name="BMC Genomics">
        <title>New insights from Opisthorchis felineus genome: update on genomics of the epidemiologically important liver flukes.</title>
        <authorList>
            <person name="Ershov N.I."/>
            <person name="Mordvinov V.A."/>
            <person name="Prokhortchouk E.B."/>
            <person name="Pakharukova M.Y."/>
            <person name="Gunbin K.V."/>
            <person name="Ustyantsev K."/>
            <person name="Genaev M.A."/>
            <person name="Blinov A.G."/>
            <person name="Mazur A."/>
            <person name="Boulygina E."/>
            <person name="Tsygankova S."/>
            <person name="Khrameeva E."/>
            <person name="Chekanov N."/>
            <person name="Fan G."/>
            <person name="Xiao A."/>
            <person name="Zhang H."/>
            <person name="Xu X."/>
            <person name="Yang H."/>
            <person name="Solovyev V."/>
            <person name="Lee S.M."/>
            <person name="Liu X."/>
            <person name="Afonnikov D.A."/>
            <person name="Skryabin K.G."/>
        </authorList>
    </citation>
    <scope>NUCLEOTIDE SEQUENCE [LARGE SCALE GENOMIC DNA]</scope>
    <source>
        <strain evidence="1">AK-0245</strain>
        <tissue evidence="1">Whole organism</tissue>
    </source>
</reference>
<dbReference type="EMBL" id="SJOL01006503">
    <property type="protein sequence ID" value="TGZ65076.1"/>
    <property type="molecule type" value="Genomic_DNA"/>
</dbReference>
<protein>
    <submittedName>
        <fullName evidence="1">Uncharacterized protein</fullName>
    </submittedName>
</protein>
<gene>
    <name evidence="1" type="ORF">CRM22_006036</name>
</gene>
<dbReference type="AlphaFoldDB" id="A0A4S2LPL8"/>
<proteinExistence type="predicted"/>
<sequence length="70" mass="7780">TESLQTQANTLRQSLELVQHSEAFNEIFVEKEGQEILNGFHFGSETAGRSPSSVGKALESCPHICVQNYR</sequence>
<keyword evidence="2" id="KW-1185">Reference proteome</keyword>
<organism evidence="1 2">
    <name type="scientific">Opisthorchis felineus</name>
    <dbReference type="NCBI Taxonomy" id="147828"/>
    <lineage>
        <taxon>Eukaryota</taxon>
        <taxon>Metazoa</taxon>
        <taxon>Spiralia</taxon>
        <taxon>Lophotrochozoa</taxon>
        <taxon>Platyhelminthes</taxon>
        <taxon>Trematoda</taxon>
        <taxon>Digenea</taxon>
        <taxon>Opisthorchiida</taxon>
        <taxon>Opisthorchiata</taxon>
        <taxon>Opisthorchiidae</taxon>
        <taxon>Opisthorchis</taxon>
    </lineage>
</organism>
<evidence type="ECO:0000313" key="1">
    <source>
        <dbReference type="EMBL" id="TGZ65076.1"/>
    </source>
</evidence>
<name>A0A4S2LPL8_OPIFE</name>
<comment type="caution">
    <text evidence="1">The sequence shown here is derived from an EMBL/GenBank/DDBJ whole genome shotgun (WGS) entry which is preliminary data.</text>
</comment>
<accession>A0A4S2LPL8</accession>
<feature type="non-terminal residue" evidence="1">
    <location>
        <position position="1"/>
    </location>
</feature>